<evidence type="ECO:0000259" key="2">
    <source>
        <dbReference type="PROSITE" id="PS50157"/>
    </source>
</evidence>
<dbReference type="EMBL" id="HBHQ01029896">
    <property type="protein sequence ID" value="CAD9828443.1"/>
    <property type="molecule type" value="Transcribed_RNA"/>
</dbReference>
<dbReference type="Gene3D" id="3.30.160.60">
    <property type="entry name" value="Classic Zinc Finger"/>
    <property type="match status" value="2"/>
</dbReference>
<dbReference type="SMART" id="SM00355">
    <property type="entry name" value="ZnF_C2H2"/>
    <property type="match status" value="2"/>
</dbReference>
<dbReference type="GO" id="GO:0008270">
    <property type="term" value="F:zinc ion binding"/>
    <property type="evidence" value="ECO:0007669"/>
    <property type="project" value="UniProtKB-KW"/>
</dbReference>
<dbReference type="InterPro" id="IPR036236">
    <property type="entry name" value="Znf_C2H2_sf"/>
</dbReference>
<dbReference type="InterPro" id="IPR013087">
    <property type="entry name" value="Znf_C2H2_type"/>
</dbReference>
<protein>
    <recommendedName>
        <fullName evidence="2">C2H2-type domain-containing protein</fullName>
    </recommendedName>
</protein>
<name>A0A7S2UU42_9STRA</name>
<dbReference type="AlphaFoldDB" id="A0A7S2UU42"/>
<gene>
    <name evidence="3" type="ORF">ASEP1449_LOCUS20278</name>
</gene>
<keyword evidence="1" id="KW-0862">Zinc</keyword>
<accession>A0A7S2UU42</accession>
<proteinExistence type="predicted"/>
<reference evidence="3" key="1">
    <citation type="submission" date="2021-01" db="EMBL/GenBank/DDBJ databases">
        <authorList>
            <person name="Corre E."/>
            <person name="Pelletier E."/>
            <person name="Niang G."/>
            <person name="Scheremetjew M."/>
            <person name="Finn R."/>
            <person name="Kale V."/>
            <person name="Holt S."/>
            <person name="Cochrane G."/>
            <person name="Meng A."/>
            <person name="Brown T."/>
            <person name="Cohen L."/>
        </authorList>
    </citation>
    <scope>NUCLEOTIDE SEQUENCE</scope>
    <source>
        <strain evidence="3">CCMP2084</strain>
    </source>
</reference>
<evidence type="ECO:0000313" key="3">
    <source>
        <dbReference type="EMBL" id="CAD9828443.1"/>
    </source>
</evidence>
<organism evidence="3">
    <name type="scientific">Attheya septentrionalis</name>
    <dbReference type="NCBI Taxonomy" id="420275"/>
    <lineage>
        <taxon>Eukaryota</taxon>
        <taxon>Sar</taxon>
        <taxon>Stramenopiles</taxon>
        <taxon>Ochrophyta</taxon>
        <taxon>Bacillariophyta</taxon>
        <taxon>Coscinodiscophyceae</taxon>
        <taxon>Chaetocerotophycidae</taxon>
        <taxon>Chaetocerotales</taxon>
        <taxon>Attheyaceae</taxon>
        <taxon>Attheya</taxon>
    </lineage>
</organism>
<keyword evidence="1" id="KW-0479">Metal-binding</keyword>
<sequence>MVRYCSNCNRYCELSAFSSNQWRKGADSRCKDCVGGRHYGGSASPSFSCGTCGGNFNSQNELNMHMQVHRPRDVACPVCRETRFRSGANAVQHVESGYCTGCVGQDNARRAIYDYASQQGQMRPYISHTPMLTNGSYGGGNVPDYPYSCPQCVNKSFRQLSQLLQHNDQKHNNVNRIGY</sequence>
<keyword evidence="1" id="KW-0863">Zinc-finger</keyword>
<feature type="domain" description="C2H2-type" evidence="2">
    <location>
        <begin position="47"/>
        <end position="74"/>
    </location>
</feature>
<dbReference type="SUPFAM" id="SSF57667">
    <property type="entry name" value="beta-beta-alpha zinc fingers"/>
    <property type="match status" value="1"/>
</dbReference>
<dbReference type="PROSITE" id="PS50157">
    <property type="entry name" value="ZINC_FINGER_C2H2_2"/>
    <property type="match status" value="1"/>
</dbReference>
<evidence type="ECO:0000256" key="1">
    <source>
        <dbReference type="PROSITE-ProRule" id="PRU00042"/>
    </source>
</evidence>
<dbReference type="PROSITE" id="PS00028">
    <property type="entry name" value="ZINC_FINGER_C2H2_1"/>
    <property type="match status" value="1"/>
</dbReference>